<reference evidence="1" key="1">
    <citation type="submission" date="2019-07" db="EMBL/GenBank/DDBJ databases">
        <authorList>
            <person name="Wongkuna S."/>
            <person name="Scaria J."/>
        </authorList>
    </citation>
    <scope>NUCLEOTIDE SEQUENCE [LARGE SCALE GENOMIC DNA]</scope>
    <source>
        <strain evidence="1">SW178</strain>
    </source>
</reference>
<dbReference type="RefSeq" id="WP_150310652.1">
    <property type="nucleotide sequence ID" value="NZ_VMSO01000006.1"/>
</dbReference>
<evidence type="ECO:0000313" key="1">
    <source>
        <dbReference type="EMBL" id="KAA8501846.1"/>
    </source>
</evidence>
<dbReference type="OrthoDB" id="1783193at2"/>
<dbReference type="Proteomes" id="UP000322025">
    <property type="component" value="Unassembled WGS sequence"/>
</dbReference>
<gene>
    <name evidence="1" type="ORF">FNY66_06775</name>
</gene>
<name>A0A5M9I1Z1_9FIRM</name>
<organism evidence="1 2">
    <name type="scientific">Mediterraneibacter catenae</name>
    <dbReference type="NCBI Taxonomy" id="2594882"/>
    <lineage>
        <taxon>Bacteria</taxon>
        <taxon>Bacillati</taxon>
        <taxon>Bacillota</taxon>
        <taxon>Clostridia</taxon>
        <taxon>Lachnospirales</taxon>
        <taxon>Lachnospiraceae</taxon>
        <taxon>Mediterraneibacter</taxon>
    </lineage>
</organism>
<evidence type="ECO:0000313" key="2">
    <source>
        <dbReference type="Proteomes" id="UP000322025"/>
    </source>
</evidence>
<sequence length="181" mass="21370">MLEKTTGEAKTGTVRPEQPRSVYRMTSRIIEESDIRILIYKTTFYNLIVERKIDFYNCKIQLNARQQKRCLEYFMDLVCNHPNVQVYMIEGRIITDLEYNDRHCLFLSEMVSYLRLDEAQNNLLLINRVDMREKFSKTFEVIWKSEEKGIVKNKEVIAANIQHVMQGIFAEKEALTDGTCV</sequence>
<dbReference type="EMBL" id="VMSO01000006">
    <property type="protein sequence ID" value="KAA8501846.1"/>
    <property type="molecule type" value="Genomic_DNA"/>
</dbReference>
<protein>
    <submittedName>
        <fullName evidence="1">Uncharacterized protein</fullName>
    </submittedName>
</protein>
<keyword evidence="2" id="KW-1185">Reference proteome</keyword>
<dbReference type="AlphaFoldDB" id="A0A5M9I1Z1"/>
<accession>A0A5M9I1Z1</accession>
<comment type="caution">
    <text evidence="1">The sequence shown here is derived from an EMBL/GenBank/DDBJ whole genome shotgun (WGS) entry which is preliminary data.</text>
</comment>
<proteinExistence type="predicted"/>